<dbReference type="InterPro" id="IPR011856">
    <property type="entry name" value="tRNA_endonuc-like_dom_sf"/>
</dbReference>
<dbReference type="Gene3D" id="3.40.1350.10">
    <property type="match status" value="1"/>
</dbReference>
<name>A0A3E0UCR6_9GAMM</name>
<dbReference type="EMBL" id="QUOV01000001">
    <property type="protein sequence ID" value="REL34686.1"/>
    <property type="molecule type" value="Genomic_DNA"/>
</dbReference>
<dbReference type="Proteomes" id="UP000256999">
    <property type="component" value="Unassembled WGS sequence"/>
</dbReference>
<gene>
    <name evidence="2" type="ORF">DXX92_04565</name>
</gene>
<dbReference type="AlphaFoldDB" id="A0A3E0UCR6"/>
<dbReference type="InterPro" id="IPR011335">
    <property type="entry name" value="Restrct_endonuc-II-like"/>
</dbReference>
<accession>A0A3E0UCR6</accession>
<evidence type="ECO:0000313" key="3">
    <source>
        <dbReference type="Proteomes" id="UP000256999"/>
    </source>
</evidence>
<keyword evidence="2" id="KW-0540">Nuclease</keyword>
<dbReference type="GO" id="GO:0004519">
    <property type="term" value="F:endonuclease activity"/>
    <property type="evidence" value="ECO:0007669"/>
    <property type="project" value="UniProtKB-KW"/>
</dbReference>
<dbReference type="GO" id="GO:0003677">
    <property type="term" value="F:DNA binding"/>
    <property type="evidence" value="ECO:0007669"/>
    <property type="project" value="InterPro"/>
</dbReference>
<dbReference type="SUPFAM" id="SSF52980">
    <property type="entry name" value="Restriction endonuclease-like"/>
    <property type="match status" value="1"/>
</dbReference>
<sequence length="501" mass="56426">MITKDFILLSNYYMCLTLDILTKIFTRKEKVMTSQKYLPSTNEFTPNIIDLFFCLEAIKTSNDRSQFIDKVRDEYFLEKAKTRTDPKERLIQQNKLAGNVLIGLRNYLLVKEEQIELTALGNQILNEPEKAKDVFAKHLVDILCGTEILLSMDRLKSRGVSPRNKKLLADELNSLGIQTKTGRNVSQSTTDHTKFATWLNWCEILDDSDSIIEERFHNIIGRNSGLTSSLWALSDEQFIFLKHLWEEDRTKEQSSYTVKSLVNDSKAHYGDYISKMDQIAANIIQPLEEAGFLKIHRTSEGRGGNSGSVEPTQDLSELTAKDFDNKNDNFNTDMRVTKPLSQIFEEIESEDTHIKGIALEELSILIGQSLGLKFSSFRTMSSDTGGAEVDVIFEQQGIFYSKWLVQCKNTPKSPIHVSTVAKEVGNALVNTANGVIIVTSGKFTKAAVQYAEATMIKSNLQVHLIDGELLKLYKLNGTAALVRELLVSSEKAASLRNQSII</sequence>
<proteinExistence type="predicted"/>
<keyword evidence="2" id="KW-0378">Hydrolase</keyword>
<keyword evidence="2" id="KW-0255">Endonuclease</keyword>
<dbReference type="InterPro" id="IPR007560">
    <property type="entry name" value="Restrct_endonuc_IV_Mrr"/>
</dbReference>
<feature type="domain" description="Restriction endonuclease type IV Mrr" evidence="1">
    <location>
        <begin position="359"/>
        <end position="470"/>
    </location>
</feature>
<protein>
    <submittedName>
        <fullName evidence="2">Restriction endonuclease</fullName>
    </submittedName>
</protein>
<reference evidence="2 3" key="1">
    <citation type="submission" date="2018-08" db="EMBL/GenBank/DDBJ databases">
        <title>Thalassotalea euphylliae genome.</title>
        <authorList>
            <person name="Summers S."/>
            <person name="Rice S.A."/>
            <person name="Freckelton M.L."/>
            <person name="Nedved B.T."/>
            <person name="Hadfield M.G."/>
        </authorList>
    </citation>
    <scope>NUCLEOTIDE SEQUENCE [LARGE SCALE GENOMIC DNA]</scope>
    <source>
        <strain evidence="2 3">H2</strain>
    </source>
</reference>
<dbReference type="OrthoDB" id="7604979at2"/>
<dbReference type="Pfam" id="PF04471">
    <property type="entry name" value="Mrr_cat"/>
    <property type="match status" value="1"/>
</dbReference>
<evidence type="ECO:0000313" key="2">
    <source>
        <dbReference type="EMBL" id="REL34686.1"/>
    </source>
</evidence>
<comment type="caution">
    <text evidence="2">The sequence shown here is derived from an EMBL/GenBank/DDBJ whole genome shotgun (WGS) entry which is preliminary data.</text>
</comment>
<dbReference type="GO" id="GO:0009307">
    <property type="term" value="P:DNA restriction-modification system"/>
    <property type="evidence" value="ECO:0007669"/>
    <property type="project" value="InterPro"/>
</dbReference>
<organism evidence="2 3">
    <name type="scientific">Thalassotalea euphylliae</name>
    <dbReference type="NCBI Taxonomy" id="1655234"/>
    <lineage>
        <taxon>Bacteria</taxon>
        <taxon>Pseudomonadati</taxon>
        <taxon>Pseudomonadota</taxon>
        <taxon>Gammaproteobacteria</taxon>
        <taxon>Alteromonadales</taxon>
        <taxon>Colwelliaceae</taxon>
        <taxon>Thalassotalea</taxon>
    </lineage>
</organism>
<evidence type="ECO:0000259" key="1">
    <source>
        <dbReference type="Pfam" id="PF04471"/>
    </source>
</evidence>